<proteinExistence type="predicted"/>
<dbReference type="EMBL" id="JAUNZN010000001">
    <property type="protein sequence ID" value="KAK4829484.1"/>
    <property type="molecule type" value="Genomic_DNA"/>
</dbReference>
<reference evidence="1 2" key="1">
    <citation type="journal article" date="2023" name="J. Hered.">
        <title>Chromosome-level genome of the wood stork (Mycteria americana) provides insight into avian chromosome evolution.</title>
        <authorList>
            <person name="Flamio R. Jr."/>
            <person name="Ramstad K.M."/>
        </authorList>
    </citation>
    <scope>NUCLEOTIDE SEQUENCE [LARGE SCALE GENOMIC DNA]</scope>
    <source>
        <strain evidence="1">JAX WOST 10</strain>
    </source>
</reference>
<name>A0AAN7NQ46_MYCAM</name>
<evidence type="ECO:0000313" key="1">
    <source>
        <dbReference type="EMBL" id="KAK4829484.1"/>
    </source>
</evidence>
<evidence type="ECO:0000313" key="2">
    <source>
        <dbReference type="Proteomes" id="UP001333110"/>
    </source>
</evidence>
<protein>
    <submittedName>
        <fullName evidence="1">Uncharacterized protein</fullName>
    </submittedName>
</protein>
<accession>A0AAN7NQ46</accession>
<keyword evidence="2" id="KW-1185">Reference proteome</keyword>
<dbReference type="PANTHER" id="PTHR33332">
    <property type="entry name" value="REVERSE TRANSCRIPTASE DOMAIN-CONTAINING PROTEIN"/>
    <property type="match status" value="1"/>
</dbReference>
<dbReference type="Proteomes" id="UP001333110">
    <property type="component" value="Unassembled WGS sequence"/>
</dbReference>
<organism evidence="1 2">
    <name type="scientific">Mycteria americana</name>
    <name type="common">Wood stork</name>
    <dbReference type="NCBI Taxonomy" id="33587"/>
    <lineage>
        <taxon>Eukaryota</taxon>
        <taxon>Metazoa</taxon>
        <taxon>Chordata</taxon>
        <taxon>Craniata</taxon>
        <taxon>Vertebrata</taxon>
        <taxon>Euteleostomi</taxon>
        <taxon>Archelosauria</taxon>
        <taxon>Archosauria</taxon>
        <taxon>Dinosauria</taxon>
        <taxon>Saurischia</taxon>
        <taxon>Theropoda</taxon>
        <taxon>Coelurosauria</taxon>
        <taxon>Aves</taxon>
        <taxon>Neognathae</taxon>
        <taxon>Neoaves</taxon>
        <taxon>Aequornithes</taxon>
        <taxon>Ciconiiformes</taxon>
        <taxon>Ciconiidae</taxon>
        <taxon>Mycteria</taxon>
    </lineage>
</organism>
<dbReference type="AlphaFoldDB" id="A0AAN7NQ46"/>
<sequence length="167" mass="19730">MSFVVLSRSQTLQIFLTGTNLSPHLEYYVQFWAPHYKKDTEVLEHVQRRAPKLGKALEHKSDEERLRGLGLFSLEKRRLRGDLLALYNYLKGGCSKVGVSLFSQVTSHRTRGNGLKLHWGRFRLDIRKFFFTERVIKHWNRLPREVVESPFLEVFKSRLDEVLRDMV</sequence>
<comment type="caution">
    <text evidence="1">The sequence shown here is derived from an EMBL/GenBank/DDBJ whole genome shotgun (WGS) entry which is preliminary data.</text>
</comment>
<gene>
    <name evidence="1" type="ORF">QYF61_004974</name>
</gene>